<organism evidence="3 4">
    <name type="scientific">Microlunatus phosphovorus (strain ATCC 700054 / DSM 10555 / JCM 9379 / NBRC 101784 / NCIMB 13414 / VKM Ac-1990 / NM-1)</name>
    <dbReference type="NCBI Taxonomy" id="1032480"/>
    <lineage>
        <taxon>Bacteria</taxon>
        <taxon>Bacillati</taxon>
        <taxon>Actinomycetota</taxon>
        <taxon>Actinomycetes</taxon>
        <taxon>Propionibacteriales</taxon>
        <taxon>Propionibacteriaceae</taxon>
        <taxon>Microlunatus</taxon>
    </lineage>
</organism>
<evidence type="ECO:0000256" key="1">
    <source>
        <dbReference type="SAM" id="MobiDB-lite"/>
    </source>
</evidence>
<reference evidence="3 4" key="1">
    <citation type="submission" date="2011-05" db="EMBL/GenBank/DDBJ databases">
        <title>Whole genome sequence of Microlunatus phosphovorus NM-1.</title>
        <authorList>
            <person name="Hosoyama A."/>
            <person name="Sasaki K."/>
            <person name="Harada T."/>
            <person name="Igarashi R."/>
            <person name="Kawakoshi A."/>
            <person name="Sasagawa M."/>
            <person name="Fukada J."/>
            <person name="Nakamura S."/>
            <person name="Katano Y."/>
            <person name="Hanada S."/>
            <person name="Kamagata Y."/>
            <person name="Nakamura N."/>
            <person name="Yamazaki S."/>
            <person name="Fujita N."/>
        </authorList>
    </citation>
    <scope>NUCLEOTIDE SEQUENCE [LARGE SCALE GENOMIC DNA]</scope>
    <source>
        <strain evidence="4">ATCC 700054 / DSM 10555 / JCM 9379 / NBRC 101784 / NCIMB 13414 / VKM Ac-1990 / NM-1</strain>
    </source>
</reference>
<name>F5XQ46_MICPN</name>
<keyword evidence="2" id="KW-0732">Signal</keyword>
<feature type="signal peptide" evidence="2">
    <location>
        <begin position="1"/>
        <end position="22"/>
    </location>
</feature>
<dbReference type="HOGENOM" id="CLU_098279_0_0_11"/>
<feature type="region of interest" description="Disordered" evidence="1">
    <location>
        <begin position="27"/>
        <end position="59"/>
    </location>
</feature>
<sequence length="183" mass="19754">MRRILRLAVLVVAIFSCAACLATTGGSADENPPAGVNKPASDSSDEPSEPEESAGSQELSFGKSYTWDDGLTITIGKPSKFKPSDYAEVDGAKAYRRFTITVVNKTSGPIDLAVTYITMQSNNKEAEQVFDSEKGLEGSPSTKLLKGRESEWDIGFGVANPDDMVMEIAINDNFERPSIIYTT</sequence>
<dbReference type="AlphaFoldDB" id="F5XQ46"/>
<evidence type="ECO:0000256" key="2">
    <source>
        <dbReference type="SAM" id="SignalP"/>
    </source>
</evidence>
<dbReference type="PROSITE" id="PS51257">
    <property type="entry name" value="PROKAR_LIPOPROTEIN"/>
    <property type="match status" value="1"/>
</dbReference>
<proteinExistence type="predicted"/>
<feature type="chain" id="PRO_5038528285" description="DUF4352 domain-containing protein" evidence="2">
    <location>
        <begin position="23"/>
        <end position="183"/>
    </location>
</feature>
<protein>
    <recommendedName>
        <fullName evidence="5">DUF4352 domain-containing protein</fullName>
    </recommendedName>
</protein>
<dbReference type="STRING" id="1032480.MLP_38630"/>
<feature type="compositionally biased region" description="Acidic residues" evidence="1">
    <location>
        <begin position="43"/>
        <end position="52"/>
    </location>
</feature>
<dbReference type="KEGG" id="mph:MLP_38630"/>
<dbReference type="RefSeq" id="WP_013864719.1">
    <property type="nucleotide sequence ID" value="NC_015635.1"/>
</dbReference>
<dbReference type="EMBL" id="AP012204">
    <property type="protein sequence ID" value="BAK36877.1"/>
    <property type="molecule type" value="Genomic_DNA"/>
</dbReference>
<dbReference type="eggNOG" id="ENOG50335R8">
    <property type="taxonomic scope" value="Bacteria"/>
</dbReference>
<evidence type="ECO:0000313" key="4">
    <source>
        <dbReference type="Proteomes" id="UP000007947"/>
    </source>
</evidence>
<evidence type="ECO:0000313" key="3">
    <source>
        <dbReference type="EMBL" id="BAK36877.1"/>
    </source>
</evidence>
<dbReference type="OrthoDB" id="4484996at2"/>
<gene>
    <name evidence="3" type="ordered locus">MLP_38630</name>
</gene>
<dbReference type="Proteomes" id="UP000007947">
    <property type="component" value="Chromosome"/>
</dbReference>
<evidence type="ECO:0008006" key="5">
    <source>
        <dbReference type="Google" id="ProtNLM"/>
    </source>
</evidence>
<accession>F5XQ46</accession>
<keyword evidence="4" id="KW-1185">Reference proteome</keyword>